<organism evidence="1 2">
    <name type="scientific">Plutella xylostella</name>
    <name type="common">Diamondback moth</name>
    <name type="synonym">Plutella maculipennis</name>
    <dbReference type="NCBI Taxonomy" id="51655"/>
    <lineage>
        <taxon>Eukaryota</taxon>
        <taxon>Metazoa</taxon>
        <taxon>Ecdysozoa</taxon>
        <taxon>Arthropoda</taxon>
        <taxon>Hexapoda</taxon>
        <taxon>Insecta</taxon>
        <taxon>Pterygota</taxon>
        <taxon>Neoptera</taxon>
        <taxon>Endopterygota</taxon>
        <taxon>Lepidoptera</taxon>
        <taxon>Glossata</taxon>
        <taxon>Ditrysia</taxon>
        <taxon>Yponomeutoidea</taxon>
        <taxon>Plutellidae</taxon>
        <taxon>Plutella</taxon>
    </lineage>
</organism>
<accession>A0ABQ7QEH1</accession>
<name>A0ABQ7QEH1_PLUXY</name>
<proteinExistence type="predicted"/>
<dbReference type="EMBL" id="JAHIBW010000016">
    <property type="protein sequence ID" value="KAG7303611.1"/>
    <property type="molecule type" value="Genomic_DNA"/>
</dbReference>
<reference evidence="1 2" key="1">
    <citation type="submission" date="2021-06" db="EMBL/GenBank/DDBJ databases">
        <title>A haploid diamondback moth (Plutella xylostella L.) genome assembly resolves 31 chromosomes and identifies a diamide resistance mutation.</title>
        <authorList>
            <person name="Ward C.M."/>
            <person name="Perry K.D."/>
            <person name="Baker G."/>
            <person name="Powis K."/>
            <person name="Heckel D.G."/>
            <person name="Baxter S.W."/>
        </authorList>
    </citation>
    <scope>NUCLEOTIDE SEQUENCE [LARGE SCALE GENOMIC DNA]</scope>
    <source>
        <strain evidence="1 2">LV</strain>
        <tissue evidence="1">Single pupa</tissue>
    </source>
</reference>
<comment type="caution">
    <text evidence="1">The sequence shown here is derived from an EMBL/GenBank/DDBJ whole genome shotgun (WGS) entry which is preliminary data.</text>
</comment>
<evidence type="ECO:0000313" key="2">
    <source>
        <dbReference type="Proteomes" id="UP000823941"/>
    </source>
</evidence>
<evidence type="ECO:0000313" key="1">
    <source>
        <dbReference type="EMBL" id="KAG7303611.1"/>
    </source>
</evidence>
<dbReference type="InterPro" id="IPR027901">
    <property type="entry name" value="CFAP90"/>
</dbReference>
<gene>
    <name evidence="1" type="ORF">JYU34_012142</name>
</gene>
<protein>
    <submittedName>
        <fullName evidence="1">Uncharacterized protein</fullName>
    </submittedName>
</protein>
<dbReference type="Proteomes" id="UP000823941">
    <property type="component" value="Chromosome 16"/>
</dbReference>
<keyword evidence="2" id="KW-1185">Reference proteome</keyword>
<dbReference type="Pfam" id="PF15074">
    <property type="entry name" value="CFAP90"/>
    <property type="match status" value="1"/>
</dbReference>
<sequence>MPVKFIPDHKESTEMVIPVSKETYFNTKWKGPGRVLCEYDMLFHPPEYDPRAARCDRRRPQITWENIWEQEYPKGIPSTTQLNYGRPKWPILDKIEKLHSRAQVSLQSPGTHVPGVLRWAELLRGGKTTCADA</sequence>